<proteinExistence type="predicted"/>
<dbReference type="InterPro" id="IPR001810">
    <property type="entry name" value="F-box_dom"/>
</dbReference>
<dbReference type="AlphaFoldDB" id="A0A4V1Q3T4"/>
<organism evidence="3 4">
    <name type="scientific">Candolleomyces aberdarensis</name>
    <dbReference type="NCBI Taxonomy" id="2316362"/>
    <lineage>
        <taxon>Eukaryota</taxon>
        <taxon>Fungi</taxon>
        <taxon>Dikarya</taxon>
        <taxon>Basidiomycota</taxon>
        <taxon>Agaricomycotina</taxon>
        <taxon>Agaricomycetes</taxon>
        <taxon>Agaricomycetidae</taxon>
        <taxon>Agaricales</taxon>
        <taxon>Agaricineae</taxon>
        <taxon>Psathyrellaceae</taxon>
        <taxon>Candolleomyces</taxon>
    </lineage>
</organism>
<feature type="compositionally biased region" description="Polar residues" evidence="1">
    <location>
        <begin position="578"/>
        <end position="596"/>
    </location>
</feature>
<feature type="domain" description="F-box" evidence="2">
    <location>
        <begin position="30"/>
        <end position="78"/>
    </location>
</feature>
<dbReference type="Proteomes" id="UP000290288">
    <property type="component" value="Unassembled WGS sequence"/>
</dbReference>
<dbReference type="OrthoDB" id="5554140at2759"/>
<evidence type="ECO:0000256" key="1">
    <source>
        <dbReference type="SAM" id="MobiDB-lite"/>
    </source>
</evidence>
<feature type="region of interest" description="Disordered" evidence="1">
    <location>
        <begin position="578"/>
        <end position="598"/>
    </location>
</feature>
<dbReference type="GO" id="GO:0000145">
    <property type="term" value="C:exocyst"/>
    <property type="evidence" value="ECO:0007669"/>
    <property type="project" value="TreeGrafter"/>
</dbReference>
<comment type="caution">
    <text evidence="3">The sequence shown here is derived from an EMBL/GenBank/DDBJ whole genome shotgun (WGS) entry which is preliminary data.</text>
</comment>
<protein>
    <recommendedName>
        <fullName evidence="2">F-box domain-containing protein</fullName>
    </recommendedName>
</protein>
<dbReference type="InterPro" id="IPR009976">
    <property type="entry name" value="Sec10-like"/>
</dbReference>
<evidence type="ECO:0000259" key="2">
    <source>
        <dbReference type="PROSITE" id="PS50181"/>
    </source>
</evidence>
<keyword evidence="4" id="KW-1185">Reference proteome</keyword>
<dbReference type="GO" id="GO:0006887">
    <property type="term" value="P:exocytosis"/>
    <property type="evidence" value="ECO:0007669"/>
    <property type="project" value="TreeGrafter"/>
</dbReference>
<dbReference type="PROSITE" id="PS50181">
    <property type="entry name" value="FBOX"/>
    <property type="match status" value="1"/>
</dbReference>
<name>A0A4V1Q3T4_9AGAR</name>
<dbReference type="EMBL" id="SDEE01000187">
    <property type="protein sequence ID" value="RXW19698.1"/>
    <property type="molecule type" value="Genomic_DNA"/>
</dbReference>
<accession>A0A4V1Q3T4</accession>
<dbReference type="PANTHER" id="PTHR12100">
    <property type="entry name" value="SEC10"/>
    <property type="match status" value="1"/>
</dbReference>
<dbReference type="SUPFAM" id="SSF81383">
    <property type="entry name" value="F-box domain"/>
    <property type="match status" value="1"/>
</dbReference>
<evidence type="ECO:0000313" key="3">
    <source>
        <dbReference type="EMBL" id="RXW19698.1"/>
    </source>
</evidence>
<evidence type="ECO:0000313" key="4">
    <source>
        <dbReference type="Proteomes" id="UP000290288"/>
    </source>
</evidence>
<dbReference type="STRING" id="2316362.A0A4V1Q3T4"/>
<dbReference type="InterPro" id="IPR048627">
    <property type="entry name" value="Sec10_HB"/>
</dbReference>
<dbReference type="GO" id="GO:0006893">
    <property type="term" value="P:Golgi to plasma membrane transport"/>
    <property type="evidence" value="ECO:0007669"/>
    <property type="project" value="TreeGrafter"/>
</dbReference>
<gene>
    <name evidence="3" type="ORF">EST38_g6143</name>
</gene>
<dbReference type="InterPro" id="IPR036047">
    <property type="entry name" value="F-box-like_dom_sf"/>
</dbReference>
<reference evidence="3 4" key="1">
    <citation type="submission" date="2019-01" db="EMBL/GenBank/DDBJ databases">
        <title>Draft genome sequence of Psathyrella aberdarensis IHI B618.</title>
        <authorList>
            <person name="Buettner E."/>
            <person name="Kellner H."/>
        </authorList>
    </citation>
    <scope>NUCLEOTIDE SEQUENCE [LARGE SCALE GENOMIC DNA]</scope>
    <source>
        <strain evidence="3 4">IHI B618</strain>
    </source>
</reference>
<dbReference type="Pfam" id="PF07393">
    <property type="entry name" value="Sec10_HB"/>
    <property type="match status" value="1"/>
</dbReference>
<sequence>MDKFATLEPVKLYASFTTTTKPAQKPAQRPVFLGRLPQDLHLLVLARLPIPDLPAYAASSRALAALVRDPDSNLWKTKWNALSIEKNQLANVLDELERKSNAKTVVSRASAPPTLAVDDDFGDFEAADVLTPPPDEMGDFVGAFSGVHISPPSNVLFETPAAKDSKDTYRGKFIRAFSLLKPLLRLLDSPPHLVLSQLAEAVTTPTTSIPLLLEAKTLRLLSFLLSPVLQPVRKWQVQYMSLRSAMDRFDANLLAAFDNADGKADESAMRDAAESSWQVWDGAGDWELGKVWAEKREIFYQTGDWNPLDNFTKDGGLAFDAMDSFMEWVLRAISEHGARAVRVFPPPSQVLLSFADRIATEVVGEYVTSLLSRARELSTDTYLKSVAASFRESWRMVDAILEAAKQRDDSNIPKTRAEDIVYRMFEVNMDEYLDEEAEVVKMAFDSICKGWDYDSSSSSLAKQEAARFLSSQNPAQVKRNVLGAFTNLLLLPVTIVPRTVGAVGGALMTGGSAAVQGISMLNPARWGGTTQNENNNTYSRNLNTHGSSLLMDADDDGGPLHKRGQDSVSLTQFETLSPTPLMSAGTSQQPPVSAASTVGEDTHQLDLLLSLDVALELIHADREALKRVETFAGYPGHYGHRVKDTIEELFILFLQGLGERHVTTGFNKATERMRSYKPAEHHETANVAPLEQFFELVHIGDTIQSMVQVYFDKELAPHIDKTDFLNAVVREKKRFENTLDDSVAAGLNAGTEVLMNQVDHIITTLTKPREYYPPEDGTMELGPTLACQEAIKCLETHCKLLKGSTSKEVLEVFYQEHANTISLASCKNT</sequence>
<dbReference type="PANTHER" id="PTHR12100:SF1">
    <property type="entry name" value="RECYCLIN-1"/>
    <property type="match status" value="1"/>
</dbReference>